<dbReference type="GO" id="GO:0005634">
    <property type="term" value="C:nucleus"/>
    <property type="evidence" value="ECO:0007669"/>
    <property type="project" value="UniProtKB-SubCell"/>
</dbReference>
<feature type="region of interest" description="Disordered" evidence="8">
    <location>
        <begin position="286"/>
        <end position="313"/>
    </location>
</feature>
<dbReference type="GO" id="GO:0006878">
    <property type="term" value="P:intracellular copper ion homeostasis"/>
    <property type="evidence" value="ECO:0007669"/>
    <property type="project" value="TreeGrafter"/>
</dbReference>
<feature type="compositionally biased region" description="Low complexity" evidence="8">
    <location>
        <begin position="544"/>
        <end position="553"/>
    </location>
</feature>
<organism evidence="10 11">
    <name type="scientific">Pichia kudriavzevii</name>
    <name type="common">Yeast</name>
    <name type="synonym">Issatchenkia orientalis</name>
    <dbReference type="NCBI Taxonomy" id="4909"/>
    <lineage>
        <taxon>Eukaryota</taxon>
        <taxon>Fungi</taxon>
        <taxon>Dikarya</taxon>
        <taxon>Ascomycota</taxon>
        <taxon>Saccharomycotina</taxon>
        <taxon>Pichiomycetes</taxon>
        <taxon>Pichiales</taxon>
        <taxon>Pichiaceae</taxon>
        <taxon>Pichia</taxon>
    </lineage>
</organism>
<dbReference type="SUPFAM" id="SSF57879">
    <property type="entry name" value="Zinc domain conserved in yeast copper-regulated transcription factors"/>
    <property type="match status" value="1"/>
</dbReference>
<dbReference type="EMBL" id="JQFK01000015">
    <property type="protein sequence ID" value="KGK38807.1"/>
    <property type="molecule type" value="Genomic_DNA"/>
</dbReference>
<feature type="region of interest" description="Disordered" evidence="8">
    <location>
        <begin position="500"/>
        <end position="559"/>
    </location>
</feature>
<reference evidence="11" key="1">
    <citation type="journal article" date="2014" name="Microb. Cell Fact.">
        <title>Exploiting Issatchenkia orientalis SD108 for succinic acid production.</title>
        <authorList>
            <person name="Xiao H."/>
            <person name="Shao Z."/>
            <person name="Jiang Y."/>
            <person name="Dole S."/>
            <person name="Zhao H."/>
        </authorList>
    </citation>
    <scope>NUCLEOTIDE SEQUENCE [LARGE SCALE GENOMIC DNA]</scope>
    <source>
        <strain evidence="11">SD108</strain>
    </source>
</reference>
<evidence type="ECO:0000256" key="6">
    <source>
        <dbReference type="ARBA" id="ARBA00023163"/>
    </source>
</evidence>
<dbReference type="Pfam" id="PF00649">
    <property type="entry name" value="Copper-fist"/>
    <property type="match status" value="1"/>
</dbReference>
<dbReference type="GO" id="GO:0000981">
    <property type="term" value="F:DNA-binding transcription factor activity, RNA polymerase II-specific"/>
    <property type="evidence" value="ECO:0007669"/>
    <property type="project" value="TreeGrafter"/>
</dbReference>
<dbReference type="GO" id="GO:0000978">
    <property type="term" value="F:RNA polymerase II cis-regulatory region sequence-specific DNA binding"/>
    <property type="evidence" value="ECO:0007669"/>
    <property type="project" value="TreeGrafter"/>
</dbReference>
<dbReference type="GO" id="GO:0006879">
    <property type="term" value="P:intracellular iron ion homeostasis"/>
    <property type="evidence" value="ECO:0007669"/>
    <property type="project" value="TreeGrafter"/>
</dbReference>
<evidence type="ECO:0000313" key="10">
    <source>
        <dbReference type="EMBL" id="KGK38807.1"/>
    </source>
</evidence>
<dbReference type="Gene3D" id="3.90.430.10">
    <property type="entry name" value="Copper fist DNA-binding domain"/>
    <property type="match status" value="1"/>
</dbReference>
<feature type="compositionally biased region" description="Polar residues" evidence="8">
    <location>
        <begin position="287"/>
        <end position="310"/>
    </location>
</feature>
<sequence length="709" mass="78721">MVLINGVKYACERCIRGHRVTTCTHTDQPLMMIKPKGRPSTQCDFCKQQRKIRNSHVKCKCTKKIGSKVIHDKDCPCHLDGQCTCCNKGKKSKKKDEKDKEKEKELGATTKAKRKSSKKSIVESPNIDVEDKPLTTTIQTNTPTARETKSSPIKIEESEMLLNVDTSLPNFSSQNNNITNIYSMSNDDASNGIISPTSTDLKFDNEYIDPDTRNSLMQQWDMSSPPMGNSESLYSLLSDNSYMNNSNNNPTPNNVNANSNTNNNTNNNVNTINNRFSRQIGLDPLQNFRSSKSTPNNQNSDYQSPTSPTLQRGLGEISIPVDEYMGPLNKMNVHFRNFLNTLTDQPQLDNIISPNSISPGQISNGEPNVVQLNTNQSTDSSNGGNNRTNSFYDFTPATPGNGLLDIFENNVPTSKVYQNQNNQPSKVNEPDSLFPLFPLIGPLNTDNDLSQSNVQNLNSKQSNSLNTSTYSVINGGNMTQQANPNQTNKVNQIPTKMLRNTTGSSLTSSTSYQSLHSNYSTNSLTNHHNHHHNHHHQPHHNGSHGHTSNSHFHPYQSSHAHRSSSFLALSPTNSYNSSTDSLAASFADVPQLLTAEDGIQGGFTGEKLANAKTNTTLMDDIYTTKTYTDSHSINAKRLSQNAQQIKNHSQQIKHEMQDDMTNGNLTNEHLDLSIIGSIPNTSTLPTQQNAPQTFQYEDHLIESLLQNDF</sequence>
<feature type="compositionally biased region" description="Low complexity" evidence="8">
    <location>
        <begin position="244"/>
        <end position="271"/>
    </location>
</feature>
<dbReference type="Proteomes" id="UP000029867">
    <property type="component" value="Unassembled WGS sequence"/>
</dbReference>
<keyword evidence="7" id="KW-0539">Nucleus</keyword>
<keyword evidence="6" id="KW-0804">Transcription</keyword>
<dbReference type="PROSITE" id="PS01119">
    <property type="entry name" value="COPPER_FIST_1"/>
    <property type="match status" value="1"/>
</dbReference>
<evidence type="ECO:0000256" key="4">
    <source>
        <dbReference type="ARBA" id="ARBA00023008"/>
    </source>
</evidence>
<dbReference type="GO" id="GO:0005507">
    <property type="term" value="F:copper ion binding"/>
    <property type="evidence" value="ECO:0007669"/>
    <property type="project" value="InterPro"/>
</dbReference>
<dbReference type="InterPro" id="IPR001083">
    <property type="entry name" value="Cu_fist_DNA-bd_dom"/>
</dbReference>
<keyword evidence="2" id="KW-0479">Metal-binding</keyword>
<proteinExistence type="predicted"/>
<protein>
    <recommendedName>
        <fullName evidence="9">Copper-fist domain-containing protein</fullName>
    </recommendedName>
</protein>
<evidence type="ECO:0000256" key="8">
    <source>
        <dbReference type="SAM" id="MobiDB-lite"/>
    </source>
</evidence>
<dbReference type="SMART" id="SM00412">
    <property type="entry name" value="Cu_FIST"/>
    <property type="match status" value="1"/>
</dbReference>
<name>A0A099P3M5_PICKU</name>
<dbReference type="SMART" id="SM01090">
    <property type="entry name" value="Copper-fist"/>
    <property type="match status" value="1"/>
</dbReference>
<dbReference type="VEuPathDB" id="FungiDB:C5L36_0B01240"/>
<comment type="subcellular location">
    <subcellularLocation>
        <location evidence="1">Nucleus</location>
    </subcellularLocation>
</comment>
<dbReference type="HOGENOM" id="CLU_477422_0_0_1"/>
<evidence type="ECO:0000256" key="5">
    <source>
        <dbReference type="ARBA" id="ARBA00023015"/>
    </source>
</evidence>
<evidence type="ECO:0000313" key="11">
    <source>
        <dbReference type="Proteomes" id="UP000029867"/>
    </source>
</evidence>
<dbReference type="InterPro" id="IPR036395">
    <property type="entry name" value="Cu_fist_DNA-bd_dom_sf"/>
</dbReference>
<dbReference type="PRINTS" id="PR00617">
    <property type="entry name" value="COPPERFIST"/>
</dbReference>
<dbReference type="PANTHER" id="PTHR28088:SF5">
    <property type="entry name" value="TRANSCRIPTIONAL ACTIVATOR HAA1-RELATED"/>
    <property type="match status" value="1"/>
</dbReference>
<dbReference type="FunFam" id="3.90.430.10:FF:000001">
    <property type="entry name" value="Copper fist DNA-binding protein"/>
    <property type="match status" value="1"/>
</dbReference>
<evidence type="ECO:0000256" key="1">
    <source>
        <dbReference type="ARBA" id="ARBA00004123"/>
    </source>
</evidence>
<keyword evidence="3" id="KW-0862">Zinc</keyword>
<feature type="compositionally biased region" description="Basic and acidic residues" evidence="8">
    <location>
        <begin position="94"/>
        <end position="106"/>
    </location>
</feature>
<feature type="compositionally biased region" description="Low complexity" evidence="8">
    <location>
        <begin position="500"/>
        <end position="526"/>
    </location>
</feature>
<gene>
    <name evidence="10" type="ORF">JL09_g2035</name>
</gene>
<evidence type="ECO:0000259" key="9">
    <source>
        <dbReference type="PROSITE" id="PS50073"/>
    </source>
</evidence>
<dbReference type="GO" id="GO:0045944">
    <property type="term" value="P:positive regulation of transcription by RNA polymerase II"/>
    <property type="evidence" value="ECO:0007669"/>
    <property type="project" value="TreeGrafter"/>
</dbReference>
<evidence type="ECO:0000256" key="3">
    <source>
        <dbReference type="ARBA" id="ARBA00022833"/>
    </source>
</evidence>
<keyword evidence="5" id="KW-0805">Transcription regulation</keyword>
<keyword evidence="4" id="KW-0186">Copper</keyword>
<feature type="domain" description="Copper-fist" evidence="9">
    <location>
        <begin position="1"/>
        <end position="40"/>
    </location>
</feature>
<dbReference type="PANTHER" id="PTHR28088">
    <property type="entry name" value="TRANSCRIPTIONAL ACTIVATOR HAA1-RELATED"/>
    <property type="match status" value="1"/>
</dbReference>
<accession>A0A099P3M5</accession>
<feature type="compositionally biased region" description="Low complexity" evidence="8">
    <location>
        <begin position="135"/>
        <end position="144"/>
    </location>
</feature>
<dbReference type="AlphaFoldDB" id="A0A099P3M5"/>
<dbReference type="InterPro" id="IPR051763">
    <property type="entry name" value="Copper_Homeo_Regul"/>
</dbReference>
<dbReference type="PROSITE" id="PS50073">
    <property type="entry name" value="COPPER_FIST_2"/>
    <property type="match status" value="1"/>
</dbReference>
<evidence type="ECO:0000256" key="2">
    <source>
        <dbReference type="ARBA" id="ARBA00022723"/>
    </source>
</evidence>
<comment type="caution">
    <text evidence="10">The sequence shown here is derived from an EMBL/GenBank/DDBJ whole genome shotgun (WGS) entry which is preliminary data.</text>
</comment>
<evidence type="ECO:0000256" key="7">
    <source>
        <dbReference type="ARBA" id="ARBA00023242"/>
    </source>
</evidence>
<feature type="region of interest" description="Disordered" evidence="8">
    <location>
        <begin position="88"/>
        <end position="151"/>
    </location>
</feature>
<dbReference type="eggNOG" id="ENOG502S7CA">
    <property type="taxonomic scope" value="Eukaryota"/>
</dbReference>
<feature type="compositionally biased region" description="Basic residues" evidence="8">
    <location>
        <begin position="527"/>
        <end position="543"/>
    </location>
</feature>
<feature type="region of interest" description="Disordered" evidence="8">
    <location>
        <begin position="241"/>
        <end position="271"/>
    </location>
</feature>